<accession>A0ABZ1AXQ7</accession>
<feature type="region of interest" description="Disordered" evidence="1">
    <location>
        <begin position="1"/>
        <end position="31"/>
    </location>
</feature>
<sequence length="61" mass="6116">MRSPREMSRSSASRTVTAMGANACSTGPRGPSMPAIVVVSPLGSACTSSPGRRTPLATVPA</sequence>
<proteinExistence type="predicted"/>
<dbReference type="EMBL" id="CP141261">
    <property type="protein sequence ID" value="WRL63239.1"/>
    <property type="molecule type" value="Genomic_DNA"/>
</dbReference>
<organism evidence="2 3">
    <name type="scientific">Blastococcus brunescens</name>
    <dbReference type="NCBI Taxonomy" id="1564165"/>
    <lineage>
        <taxon>Bacteria</taxon>
        <taxon>Bacillati</taxon>
        <taxon>Actinomycetota</taxon>
        <taxon>Actinomycetes</taxon>
        <taxon>Geodermatophilales</taxon>
        <taxon>Geodermatophilaceae</taxon>
        <taxon>Blastococcus</taxon>
    </lineage>
</organism>
<reference evidence="2 3" key="1">
    <citation type="submission" date="2023-12" db="EMBL/GenBank/DDBJ databases">
        <title>Blastococcus brunescens sp. nov., an actonobacterium isolated from sandstone collected in sahara desert.</title>
        <authorList>
            <person name="Gtari M."/>
            <person name="Ghodhbane F."/>
        </authorList>
    </citation>
    <scope>NUCLEOTIDE SEQUENCE [LARGE SCALE GENOMIC DNA]</scope>
    <source>
        <strain evidence="2 3">BMG 8361</strain>
    </source>
</reference>
<dbReference type="Proteomes" id="UP001324287">
    <property type="component" value="Chromosome"/>
</dbReference>
<name>A0ABZ1AXQ7_9ACTN</name>
<evidence type="ECO:0000256" key="1">
    <source>
        <dbReference type="SAM" id="MobiDB-lite"/>
    </source>
</evidence>
<evidence type="ECO:0000313" key="2">
    <source>
        <dbReference type="EMBL" id="WRL63239.1"/>
    </source>
</evidence>
<protein>
    <submittedName>
        <fullName evidence="2">Uncharacterized protein</fullName>
    </submittedName>
</protein>
<dbReference type="RefSeq" id="WP_324274575.1">
    <property type="nucleotide sequence ID" value="NZ_CP141261.1"/>
</dbReference>
<keyword evidence="3" id="KW-1185">Reference proteome</keyword>
<evidence type="ECO:0000313" key="3">
    <source>
        <dbReference type="Proteomes" id="UP001324287"/>
    </source>
</evidence>
<gene>
    <name evidence="2" type="ORF">U6N30_26270</name>
</gene>